<sequence length="112" mass="11783">MTDSHASGPKPIGPQPLSLGTKRFPALALASSGVLLLAVAVGSQPGELGTKFPLLALLGLCELGVIINLAGAYLALRAAREREFRLSALWPFAASLFAAGVFLWLGFRLWPL</sequence>
<accession>A0ABZ0SB30</accession>
<dbReference type="Proteomes" id="UP001432180">
    <property type="component" value="Chromosome"/>
</dbReference>
<proteinExistence type="predicted"/>
<keyword evidence="3" id="KW-1185">Reference proteome</keyword>
<evidence type="ECO:0000256" key="1">
    <source>
        <dbReference type="SAM" id="Phobius"/>
    </source>
</evidence>
<organism evidence="2 3">
    <name type="scientific">Thiorhodovibrio winogradskyi</name>
    <dbReference type="NCBI Taxonomy" id="77007"/>
    <lineage>
        <taxon>Bacteria</taxon>
        <taxon>Pseudomonadati</taxon>
        <taxon>Pseudomonadota</taxon>
        <taxon>Gammaproteobacteria</taxon>
        <taxon>Chromatiales</taxon>
        <taxon>Chromatiaceae</taxon>
        <taxon>Thiorhodovibrio</taxon>
    </lineage>
</organism>
<feature type="transmembrane region" description="Helical" evidence="1">
    <location>
        <begin position="54"/>
        <end position="76"/>
    </location>
</feature>
<dbReference type="EMBL" id="CP121472">
    <property type="protein sequence ID" value="WPL16765.1"/>
    <property type="molecule type" value="Genomic_DNA"/>
</dbReference>
<dbReference type="RefSeq" id="WP_328987298.1">
    <property type="nucleotide sequence ID" value="NZ_CP121472.1"/>
</dbReference>
<feature type="transmembrane region" description="Helical" evidence="1">
    <location>
        <begin position="88"/>
        <end position="107"/>
    </location>
</feature>
<evidence type="ECO:0000313" key="2">
    <source>
        <dbReference type="EMBL" id="WPL16765.1"/>
    </source>
</evidence>
<gene>
    <name evidence="2" type="ORF">Thiowin_01739</name>
</gene>
<keyword evidence="1" id="KW-0472">Membrane</keyword>
<keyword evidence="1" id="KW-1133">Transmembrane helix</keyword>
<reference evidence="2 3" key="1">
    <citation type="journal article" date="2023" name="Microorganisms">
        <title>Thiorhodovibrio frisius and Trv. litoralis spp. nov., Two Novel Members from a Clade of Fastidious Purple Sulfur Bacteria That Exhibit Unique Red-Shifted Light-Harvesting Capabilities.</title>
        <authorList>
            <person name="Methner A."/>
            <person name="Kuzyk S.B."/>
            <person name="Petersen J."/>
            <person name="Bauer S."/>
            <person name="Brinkmann H."/>
            <person name="Sichau K."/>
            <person name="Wanner G."/>
            <person name="Wolf J."/>
            <person name="Neumann-Schaal M."/>
            <person name="Henke P."/>
            <person name="Tank M."/>
            <person name="Sproer C."/>
            <person name="Bunk B."/>
            <person name="Overmann J."/>
        </authorList>
    </citation>
    <scope>NUCLEOTIDE SEQUENCE [LARGE SCALE GENOMIC DNA]</scope>
    <source>
        <strain evidence="2 3">DSM 6702</strain>
    </source>
</reference>
<evidence type="ECO:0000313" key="3">
    <source>
        <dbReference type="Proteomes" id="UP001432180"/>
    </source>
</evidence>
<name>A0ABZ0SB30_9GAMM</name>
<protein>
    <submittedName>
        <fullName evidence="2">Uncharacterized protein</fullName>
    </submittedName>
</protein>
<keyword evidence="1" id="KW-0812">Transmembrane</keyword>